<keyword evidence="1" id="KW-1133">Transmembrane helix</keyword>
<dbReference type="AlphaFoldDB" id="A0A918XTS2"/>
<dbReference type="RefSeq" id="WP_229837211.1">
    <property type="nucleotide sequence ID" value="NZ_BMZS01000007.1"/>
</dbReference>
<dbReference type="Pfam" id="PF11003">
    <property type="entry name" value="DUF2842"/>
    <property type="match status" value="1"/>
</dbReference>
<evidence type="ECO:0000256" key="1">
    <source>
        <dbReference type="SAM" id="Phobius"/>
    </source>
</evidence>
<gene>
    <name evidence="2" type="ORF">GCM10017083_30380</name>
</gene>
<feature type="transmembrane region" description="Helical" evidence="1">
    <location>
        <begin position="43"/>
        <end position="63"/>
    </location>
</feature>
<keyword evidence="1" id="KW-0472">Membrane</keyword>
<reference evidence="2" key="2">
    <citation type="submission" date="2020-09" db="EMBL/GenBank/DDBJ databases">
        <authorList>
            <person name="Sun Q."/>
            <person name="Kim S."/>
        </authorList>
    </citation>
    <scope>NUCLEOTIDE SEQUENCE</scope>
    <source>
        <strain evidence="2">KCTC 42651</strain>
    </source>
</reference>
<dbReference type="EMBL" id="BMZS01000007">
    <property type="protein sequence ID" value="GHD53710.1"/>
    <property type="molecule type" value="Genomic_DNA"/>
</dbReference>
<name>A0A918XTS2_9PROT</name>
<sequence length="70" mass="7415">MPGAMRWRTPIGGLAILVGLALYAVAAATLGGALPDNALLQAVYYLAAGLLWIFPAVWIMGWARRDDGES</sequence>
<dbReference type="Proteomes" id="UP000630353">
    <property type="component" value="Unassembled WGS sequence"/>
</dbReference>
<evidence type="ECO:0008006" key="4">
    <source>
        <dbReference type="Google" id="ProtNLM"/>
    </source>
</evidence>
<reference evidence="2" key="1">
    <citation type="journal article" date="2014" name="Int. J. Syst. Evol. Microbiol.">
        <title>Complete genome sequence of Corynebacterium casei LMG S-19264T (=DSM 44701T), isolated from a smear-ripened cheese.</title>
        <authorList>
            <consortium name="US DOE Joint Genome Institute (JGI-PGF)"/>
            <person name="Walter F."/>
            <person name="Albersmeier A."/>
            <person name="Kalinowski J."/>
            <person name="Ruckert C."/>
        </authorList>
    </citation>
    <scope>NUCLEOTIDE SEQUENCE</scope>
    <source>
        <strain evidence="2">KCTC 42651</strain>
    </source>
</reference>
<evidence type="ECO:0000313" key="3">
    <source>
        <dbReference type="Proteomes" id="UP000630353"/>
    </source>
</evidence>
<keyword evidence="1" id="KW-0812">Transmembrane</keyword>
<comment type="caution">
    <text evidence="2">The sequence shown here is derived from an EMBL/GenBank/DDBJ whole genome shotgun (WGS) entry which is preliminary data.</text>
</comment>
<evidence type="ECO:0000313" key="2">
    <source>
        <dbReference type="EMBL" id="GHD53710.1"/>
    </source>
</evidence>
<proteinExistence type="predicted"/>
<dbReference type="InterPro" id="IPR021265">
    <property type="entry name" value="DUF2842"/>
</dbReference>
<keyword evidence="3" id="KW-1185">Reference proteome</keyword>
<organism evidence="2 3">
    <name type="scientific">Thalassobaculum fulvum</name>
    <dbReference type="NCBI Taxonomy" id="1633335"/>
    <lineage>
        <taxon>Bacteria</taxon>
        <taxon>Pseudomonadati</taxon>
        <taxon>Pseudomonadota</taxon>
        <taxon>Alphaproteobacteria</taxon>
        <taxon>Rhodospirillales</taxon>
        <taxon>Thalassobaculaceae</taxon>
        <taxon>Thalassobaculum</taxon>
    </lineage>
</organism>
<protein>
    <recommendedName>
        <fullName evidence="4">DUF2842 domain-containing protein</fullName>
    </recommendedName>
</protein>
<accession>A0A918XTS2</accession>